<gene>
    <name evidence="1" type="ORF">ACFFP0_25385</name>
</gene>
<dbReference type="Gene3D" id="1.10.3230.30">
    <property type="entry name" value="Phage gp6-like head-tail connector protein"/>
    <property type="match status" value="1"/>
</dbReference>
<reference evidence="1 2" key="1">
    <citation type="submission" date="2024-09" db="EMBL/GenBank/DDBJ databases">
        <authorList>
            <person name="Sun Q."/>
            <person name="Mori K."/>
        </authorList>
    </citation>
    <scope>NUCLEOTIDE SEQUENCE [LARGE SCALE GENOMIC DNA]</scope>
    <source>
        <strain evidence="1 2">TBRC 4938</strain>
    </source>
</reference>
<dbReference type="NCBIfam" id="TIGR01560">
    <property type="entry name" value="put_DNA_pack"/>
    <property type="match status" value="1"/>
</dbReference>
<proteinExistence type="predicted"/>
<dbReference type="RefSeq" id="WP_377265006.1">
    <property type="nucleotide sequence ID" value="NZ_JBHMAA010000032.1"/>
</dbReference>
<dbReference type="InterPro" id="IPR021146">
    <property type="entry name" value="Phage_gp6-like_head-tail"/>
</dbReference>
<dbReference type="InterPro" id="IPR006450">
    <property type="entry name" value="Phage_HK97_gp6-like"/>
</dbReference>
<accession>A0ABV6ANJ5</accession>
<organism evidence="1 2">
    <name type="scientific">Rhizobium puerariae</name>
    <dbReference type="NCBI Taxonomy" id="1585791"/>
    <lineage>
        <taxon>Bacteria</taxon>
        <taxon>Pseudomonadati</taxon>
        <taxon>Pseudomonadota</taxon>
        <taxon>Alphaproteobacteria</taxon>
        <taxon>Hyphomicrobiales</taxon>
        <taxon>Rhizobiaceae</taxon>
        <taxon>Rhizobium/Agrobacterium group</taxon>
        <taxon>Rhizobium</taxon>
    </lineage>
</organism>
<evidence type="ECO:0000313" key="2">
    <source>
        <dbReference type="Proteomes" id="UP001589692"/>
    </source>
</evidence>
<dbReference type="EMBL" id="JBHMAA010000032">
    <property type="protein sequence ID" value="MFB9952191.1"/>
    <property type="molecule type" value="Genomic_DNA"/>
</dbReference>
<evidence type="ECO:0000313" key="1">
    <source>
        <dbReference type="EMBL" id="MFB9952191.1"/>
    </source>
</evidence>
<dbReference type="Proteomes" id="UP001589692">
    <property type="component" value="Unassembled WGS sequence"/>
</dbReference>
<comment type="caution">
    <text evidence="1">The sequence shown here is derived from an EMBL/GenBank/DDBJ whole genome shotgun (WGS) entry which is preliminary data.</text>
</comment>
<dbReference type="CDD" id="cd08054">
    <property type="entry name" value="gp6"/>
    <property type="match status" value="1"/>
</dbReference>
<protein>
    <submittedName>
        <fullName evidence="1">Head-tail connector protein</fullName>
    </submittedName>
</protein>
<dbReference type="Pfam" id="PF05135">
    <property type="entry name" value="Phage_connect_1"/>
    <property type="match status" value="1"/>
</dbReference>
<sequence>MAEISIAEADVWDALQVDLAEDGSSPPQLVPVDRAFIRTLIEAAEERIEGYVDQELSEFEDGIPSSIQRAVILDVLVHYRNRLAPEMPDEYFALIANHRVWGFG</sequence>
<name>A0ABV6ANJ5_9HYPH</name>
<keyword evidence="2" id="KW-1185">Reference proteome</keyword>